<dbReference type="InterPro" id="IPR013656">
    <property type="entry name" value="PAS_4"/>
</dbReference>
<evidence type="ECO:0000256" key="1">
    <source>
        <dbReference type="ARBA" id="ARBA00012528"/>
    </source>
</evidence>
<dbReference type="InterPro" id="IPR043128">
    <property type="entry name" value="Rev_trsase/Diguanyl_cyclase"/>
</dbReference>
<dbReference type="PROSITE" id="PS50887">
    <property type="entry name" value="GGDEF"/>
    <property type="match status" value="1"/>
</dbReference>
<gene>
    <name evidence="4" type="ORF">HOP53_02770</name>
</gene>
<dbReference type="RefSeq" id="WP_234268583.1">
    <property type="nucleotide sequence ID" value="NZ_JABFTX010000001.1"/>
</dbReference>
<organism evidence="4 5">
    <name type="scientific">Billgrantia ethanolica</name>
    <dbReference type="NCBI Taxonomy" id="2733486"/>
    <lineage>
        <taxon>Bacteria</taxon>
        <taxon>Pseudomonadati</taxon>
        <taxon>Pseudomonadota</taxon>
        <taxon>Gammaproteobacteria</taxon>
        <taxon>Oceanospirillales</taxon>
        <taxon>Halomonadaceae</taxon>
        <taxon>Billgrantia</taxon>
    </lineage>
</organism>
<comment type="catalytic activity">
    <reaction evidence="2">
        <text>2 GTP = 3',3'-c-di-GMP + 2 diphosphate</text>
        <dbReference type="Rhea" id="RHEA:24898"/>
        <dbReference type="ChEBI" id="CHEBI:33019"/>
        <dbReference type="ChEBI" id="CHEBI:37565"/>
        <dbReference type="ChEBI" id="CHEBI:58805"/>
        <dbReference type="EC" id="2.7.7.65"/>
    </reaction>
</comment>
<dbReference type="SMART" id="SM00267">
    <property type="entry name" value="GGDEF"/>
    <property type="match status" value="1"/>
</dbReference>
<dbReference type="EC" id="2.7.7.65" evidence="1"/>
<dbReference type="PANTHER" id="PTHR45138">
    <property type="entry name" value="REGULATORY COMPONENTS OF SENSORY TRANSDUCTION SYSTEM"/>
    <property type="match status" value="1"/>
</dbReference>
<dbReference type="InterPro" id="IPR050469">
    <property type="entry name" value="Diguanylate_Cyclase"/>
</dbReference>
<evidence type="ECO:0000256" key="2">
    <source>
        <dbReference type="ARBA" id="ARBA00034247"/>
    </source>
</evidence>
<reference evidence="4 5" key="1">
    <citation type="journal article" date="2021" name="Front. Microbiol.">
        <title>Aerobic Denitrification and Heterotrophic Sulfur Oxidation in the Genus Halomonas Revealed by Six Novel Species Characterizations and Genome-Based Analysis.</title>
        <authorList>
            <person name="Wang L."/>
            <person name="Shao Z."/>
        </authorList>
    </citation>
    <scope>NUCLEOTIDE SEQUENCE [LARGE SCALE GENOMIC DNA]</scope>
    <source>
        <strain evidence="4 5">MCCC 1A11081</strain>
    </source>
</reference>
<sequence length="333" mass="37240">MQQKSWLTTDILSQLNANTCLLLVRSLWEYCPEHMFILRVEGPGNFVIEAMNFTHETTSAETNAVIGKRIEQSLPAPLCHGVLTNLGRCVESGAPVRYEENGEYLDRDGIYQHVHQQTLLVPITNSEGTVTHLFGISRDLAYSPGQHLLTQGVTGELERRVCERTAELVAANEKLAYLATHDHLTGTYNRRYLIELAEQELRRASRYELPLCLLMLDIDHFKTLNDARGHLVGDEALRCVARTILATVRECDLVGRYGGDEFLILMPETTASGAQELAERLRNTLTQTSRLTLSIGIASLMPGDDVVIDLIDRADTLLLQAKRNGRNRIECAA</sequence>
<dbReference type="SUPFAM" id="SSF55073">
    <property type="entry name" value="Nucleotide cyclase"/>
    <property type="match status" value="1"/>
</dbReference>
<comment type="caution">
    <text evidence="4">The sequence shown here is derived from an EMBL/GenBank/DDBJ whole genome shotgun (WGS) entry which is preliminary data.</text>
</comment>
<dbReference type="Pfam" id="PF00990">
    <property type="entry name" value="GGDEF"/>
    <property type="match status" value="1"/>
</dbReference>
<protein>
    <recommendedName>
        <fullName evidence="1">diguanylate cyclase</fullName>
        <ecNumber evidence="1">2.7.7.65</ecNumber>
    </recommendedName>
</protein>
<dbReference type="EMBL" id="JABFTX010000001">
    <property type="protein sequence ID" value="MCE8001754.1"/>
    <property type="molecule type" value="Genomic_DNA"/>
</dbReference>
<dbReference type="NCBIfam" id="TIGR00254">
    <property type="entry name" value="GGDEF"/>
    <property type="match status" value="1"/>
</dbReference>
<dbReference type="Pfam" id="PF08448">
    <property type="entry name" value="PAS_4"/>
    <property type="match status" value="1"/>
</dbReference>
<evidence type="ECO:0000313" key="5">
    <source>
        <dbReference type="Proteomes" id="UP001320168"/>
    </source>
</evidence>
<dbReference type="Proteomes" id="UP001320168">
    <property type="component" value="Unassembled WGS sequence"/>
</dbReference>
<proteinExistence type="predicted"/>
<feature type="domain" description="GGDEF" evidence="3">
    <location>
        <begin position="209"/>
        <end position="333"/>
    </location>
</feature>
<dbReference type="PANTHER" id="PTHR45138:SF9">
    <property type="entry name" value="DIGUANYLATE CYCLASE DGCM-RELATED"/>
    <property type="match status" value="1"/>
</dbReference>
<dbReference type="Gene3D" id="3.30.450.20">
    <property type="entry name" value="PAS domain"/>
    <property type="match status" value="1"/>
</dbReference>
<dbReference type="InterPro" id="IPR029787">
    <property type="entry name" value="Nucleotide_cyclase"/>
</dbReference>
<dbReference type="InterPro" id="IPR000160">
    <property type="entry name" value="GGDEF_dom"/>
</dbReference>
<name>A0ABS8ZYR6_9GAMM</name>
<keyword evidence="5" id="KW-1185">Reference proteome</keyword>
<dbReference type="Gene3D" id="3.30.70.270">
    <property type="match status" value="1"/>
</dbReference>
<accession>A0ABS8ZYR6</accession>
<evidence type="ECO:0000259" key="3">
    <source>
        <dbReference type="PROSITE" id="PS50887"/>
    </source>
</evidence>
<dbReference type="CDD" id="cd01949">
    <property type="entry name" value="GGDEF"/>
    <property type="match status" value="1"/>
</dbReference>
<evidence type="ECO:0000313" key="4">
    <source>
        <dbReference type="EMBL" id="MCE8001754.1"/>
    </source>
</evidence>